<dbReference type="AlphaFoldDB" id="A0A4Q7EAB8"/>
<sequence>MWGPSNVGKSFTLEAIDFLLGSSRPLRDIPQRNGYDRARLIFDAPNQELFTLERSTNGGGFRKFEGAILDSQPAQVGTTLGARHSPGRTDNLSGYLLSLIGLLDKLVQTNRNRNTRSLSFRDLANLVLVKETEILKESSPILTGQHMLKTVEFSVFKLLLTGVDDSAQVAEEERIIEQDNTRQNYLAKIELMNEFISSLQFSLEGVEANRSEIEQRIAELNQHIQTQETMLAQVRGELNERQARRRQILNEIQRLSNRIDEIDSQLSRFELLQNNYQVDIERLTSIEESGSFFVHLEPTPCPLCGTPPNEQHQNESCDGNVEQIVHAARAEIAKIQRLSTELEQTVSELTLELFDLQQQREQIRPSLQELNGEIETITAPIGNVEFSLSNLVPQINEQNQILEKLDRLNLYREKKQTLLREIPVESPRQTPVETTPIDLSTTFLDDYAQHVLNLLQSWNFPEADRAHFDTSEKDLVINGQLRSSNGKGVRAVTHAAMSIGLMEFCQQRNLPHPGFVVLDSPLLAYKSPDESEDADLSEEDIALAESDVKPRFYDYLSRNLQDSQVVILENTPPPQGLEARSNVIHFTKREDFGRYGFFPISR</sequence>
<dbReference type="PANTHER" id="PTHR32114:SF2">
    <property type="entry name" value="ABC TRANSPORTER ABCH.3"/>
    <property type="match status" value="1"/>
</dbReference>
<evidence type="ECO:0000256" key="1">
    <source>
        <dbReference type="ARBA" id="ARBA00006930"/>
    </source>
</evidence>
<name>A0A4Q7EAB8_9CYAN</name>
<dbReference type="EMBL" id="QVFV01000002">
    <property type="protein sequence ID" value="RZM79847.1"/>
    <property type="molecule type" value="Genomic_DNA"/>
</dbReference>
<evidence type="ECO:0000256" key="4">
    <source>
        <dbReference type="SAM" id="Coils"/>
    </source>
</evidence>
<dbReference type="SUPFAM" id="SSF52540">
    <property type="entry name" value="P-loop containing nucleoside triphosphate hydrolases"/>
    <property type="match status" value="1"/>
</dbReference>
<evidence type="ECO:0000256" key="3">
    <source>
        <dbReference type="ARBA" id="ARBA00013368"/>
    </source>
</evidence>
<dbReference type="OrthoDB" id="103556at2"/>
<dbReference type="InterPro" id="IPR027417">
    <property type="entry name" value="P-loop_NTPase"/>
</dbReference>
<evidence type="ECO:0000313" key="6">
    <source>
        <dbReference type="Proteomes" id="UP000292459"/>
    </source>
</evidence>
<proteinExistence type="inferred from homology"/>
<feature type="coiled-coil region" evidence="4">
    <location>
        <begin position="325"/>
        <end position="359"/>
    </location>
</feature>
<keyword evidence="4" id="KW-0175">Coiled coil</keyword>
<evidence type="ECO:0000256" key="2">
    <source>
        <dbReference type="ARBA" id="ARBA00011322"/>
    </source>
</evidence>
<organism evidence="5 6">
    <name type="scientific">Leptolyngbya iicbica LK</name>
    <dbReference type="NCBI Taxonomy" id="2294035"/>
    <lineage>
        <taxon>Bacteria</taxon>
        <taxon>Bacillati</taxon>
        <taxon>Cyanobacteriota</taxon>
        <taxon>Cyanophyceae</taxon>
        <taxon>Leptolyngbyales</taxon>
        <taxon>Leptolyngbyaceae</taxon>
        <taxon>Leptolyngbya group</taxon>
        <taxon>Leptolyngbya</taxon>
        <taxon>Leptolyngbya iicbica</taxon>
    </lineage>
</organism>
<protein>
    <recommendedName>
        <fullName evidence="3">Nuclease SbcCD subunit C</fullName>
    </recommendedName>
</protein>
<feature type="coiled-coil region" evidence="4">
    <location>
        <begin position="203"/>
        <end position="272"/>
    </location>
</feature>
<comment type="subunit">
    <text evidence="2">Heterodimer of SbcC and SbcD.</text>
</comment>
<comment type="caution">
    <text evidence="5">The sequence shown here is derived from an EMBL/GenBank/DDBJ whole genome shotgun (WGS) entry which is preliminary data.</text>
</comment>
<dbReference type="Gene3D" id="3.40.50.300">
    <property type="entry name" value="P-loop containing nucleotide triphosphate hydrolases"/>
    <property type="match status" value="1"/>
</dbReference>
<dbReference type="PANTHER" id="PTHR32114">
    <property type="entry name" value="ABC TRANSPORTER ABCH.3"/>
    <property type="match status" value="1"/>
</dbReference>
<gene>
    <name evidence="5" type="ORF">DYY88_09800</name>
</gene>
<accession>A0A4Q7EAB8</accession>
<dbReference type="Proteomes" id="UP000292459">
    <property type="component" value="Unassembled WGS sequence"/>
</dbReference>
<keyword evidence="6" id="KW-1185">Reference proteome</keyword>
<reference evidence="5 6" key="1">
    <citation type="submission" date="2018-11" db="EMBL/GenBank/DDBJ databases">
        <title>Whole genome sequencing of an environmental sample.</title>
        <authorList>
            <person name="Sarangi A.N."/>
            <person name="Singh D."/>
            <person name="Tripathy S."/>
        </authorList>
    </citation>
    <scope>NUCLEOTIDE SEQUENCE [LARGE SCALE GENOMIC DNA]</scope>
    <source>
        <strain evidence="5 6">Lakshadweep</strain>
    </source>
</reference>
<evidence type="ECO:0000313" key="5">
    <source>
        <dbReference type="EMBL" id="RZM79847.1"/>
    </source>
</evidence>
<comment type="similarity">
    <text evidence="1">Belongs to the SMC family. SbcC subfamily.</text>
</comment>